<protein>
    <submittedName>
        <fullName evidence="2">Uncharacterized protein</fullName>
    </submittedName>
</protein>
<dbReference type="AlphaFoldDB" id="A0A1F6FGP7"/>
<feature type="transmembrane region" description="Helical" evidence="1">
    <location>
        <begin position="6"/>
        <end position="26"/>
    </location>
</feature>
<organism evidence="2 3">
    <name type="scientific">Candidatus Kaiserbacteria bacterium RIFCSPLOWO2_12_FULL_45_26</name>
    <dbReference type="NCBI Taxonomy" id="1798525"/>
    <lineage>
        <taxon>Bacteria</taxon>
        <taxon>Candidatus Kaiseribacteriota</taxon>
    </lineage>
</organism>
<evidence type="ECO:0000256" key="1">
    <source>
        <dbReference type="SAM" id="Phobius"/>
    </source>
</evidence>
<dbReference type="EMBL" id="MFMM01000001">
    <property type="protein sequence ID" value="OGG85032.1"/>
    <property type="molecule type" value="Genomic_DNA"/>
</dbReference>
<gene>
    <name evidence="2" type="ORF">A3G90_03135</name>
</gene>
<proteinExistence type="predicted"/>
<evidence type="ECO:0000313" key="3">
    <source>
        <dbReference type="Proteomes" id="UP000177325"/>
    </source>
</evidence>
<keyword evidence="1" id="KW-1133">Transmembrane helix</keyword>
<comment type="caution">
    <text evidence="2">The sequence shown here is derived from an EMBL/GenBank/DDBJ whole genome shotgun (WGS) entry which is preliminary data.</text>
</comment>
<keyword evidence="1" id="KW-0812">Transmembrane</keyword>
<dbReference type="STRING" id="1798525.A3G90_03135"/>
<reference evidence="2 3" key="1">
    <citation type="journal article" date="2016" name="Nat. Commun.">
        <title>Thousands of microbial genomes shed light on interconnected biogeochemical processes in an aquifer system.</title>
        <authorList>
            <person name="Anantharaman K."/>
            <person name="Brown C.T."/>
            <person name="Hug L.A."/>
            <person name="Sharon I."/>
            <person name="Castelle C.J."/>
            <person name="Probst A.J."/>
            <person name="Thomas B.C."/>
            <person name="Singh A."/>
            <person name="Wilkins M.J."/>
            <person name="Karaoz U."/>
            <person name="Brodie E.L."/>
            <person name="Williams K.H."/>
            <person name="Hubbard S.S."/>
            <person name="Banfield J.F."/>
        </authorList>
    </citation>
    <scope>NUCLEOTIDE SEQUENCE [LARGE SCALE GENOMIC DNA]</scope>
</reference>
<name>A0A1F6FGP7_9BACT</name>
<dbReference type="Proteomes" id="UP000177325">
    <property type="component" value="Unassembled WGS sequence"/>
</dbReference>
<accession>A0A1F6FGP7</accession>
<sequence>MDKRTILLVVSFFLLIIVGMFVFAYLKRAEMVQTPVVETPVEEEVVLYPGITRIDAKHYIIDGEHTFAGELVLPTPCDLLEVDTTVRESYPEQIVLNFNVINNSEMCAQVMTTQRFITESVAASPEATVTATFMGRVVELNLIPAAPGERPEEFELFIKG</sequence>
<evidence type="ECO:0000313" key="2">
    <source>
        <dbReference type="EMBL" id="OGG85032.1"/>
    </source>
</evidence>
<keyword evidence="1" id="KW-0472">Membrane</keyword>